<dbReference type="RefSeq" id="XP_004445100.1">
    <property type="nucleotide sequence ID" value="XM_004445043.1"/>
</dbReference>
<dbReference type="VEuPathDB" id="FungiDB:CIMG_13269"/>
<dbReference type="GO" id="GO:0005680">
    <property type="term" value="C:anaphase-promoting complex"/>
    <property type="evidence" value="ECO:0007669"/>
    <property type="project" value="InterPro"/>
</dbReference>
<name>A0A0D8JU10_COCIM</name>
<dbReference type="Pfam" id="PF12861">
    <property type="entry name" value="zf-ANAPC11"/>
    <property type="match status" value="1"/>
</dbReference>
<dbReference type="Gene3D" id="3.30.40.10">
    <property type="entry name" value="Zinc/RING finger domain, C3HC4 (zinc finger)"/>
    <property type="match status" value="1"/>
</dbReference>
<evidence type="ECO:0000256" key="5">
    <source>
        <dbReference type="ARBA" id="ARBA00023306"/>
    </source>
</evidence>
<dbReference type="KEGG" id="cim:CIMG_13269"/>
<reference evidence="9" key="2">
    <citation type="journal article" date="2010" name="Genome Res.">
        <title>Population genomic sequencing of Coccidioides fungi reveals recent hybridization and transposon control.</title>
        <authorList>
            <person name="Neafsey D.E."/>
            <person name="Barker B.M."/>
            <person name="Sharpton T.J."/>
            <person name="Stajich J.E."/>
            <person name="Park D.J."/>
            <person name="Whiston E."/>
            <person name="Hung C.-Y."/>
            <person name="McMahan C."/>
            <person name="White J."/>
            <person name="Sykes S."/>
            <person name="Heiman D."/>
            <person name="Young S."/>
            <person name="Zeng Q."/>
            <person name="Abouelleil A."/>
            <person name="Aftuck L."/>
            <person name="Bessette D."/>
            <person name="Brown A."/>
            <person name="FitzGerald M."/>
            <person name="Lui A."/>
            <person name="Macdonald J.P."/>
            <person name="Priest M."/>
            <person name="Orbach M.J."/>
            <person name="Galgiani J.N."/>
            <person name="Kirkland T.N."/>
            <person name="Cole G.T."/>
            <person name="Birren B.W."/>
            <person name="Henn M.R."/>
            <person name="Taylor J.W."/>
            <person name="Rounsley S.D."/>
        </authorList>
    </citation>
    <scope>GENOME REANNOTATION</scope>
    <source>
        <strain evidence="9">RS</strain>
    </source>
</reference>
<feature type="region of interest" description="Disordered" evidence="6">
    <location>
        <begin position="157"/>
        <end position="187"/>
    </location>
</feature>
<evidence type="ECO:0000256" key="2">
    <source>
        <dbReference type="ARBA" id="ARBA00022771"/>
    </source>
</evidence>
<feature type="compositionally biased region" description="Pro residues" evidence="6">
    <location>
        <begin position="241"/>
        <end position="251"/>
    </location>
</feature>
<dbReference type="GeneID" id="24164896"/>
<reference evidence="9" key="1">
    <citation type="journal article" date="2009" name="Genome Res.">
        <title>Comparative genomic analyses of the human fungal pathogens Coccidioides and their relatives.</title>
        <authorList>
            <person name="Sharpton T.J."/>
            <person name="Stajich J.E."/>
            <person name="Rounsley S.D."/>
            <person name="Gardner M.J."/>
            <person name="Wortman J.R."/>
            <person name="Jordar V.S."/>
            <person name="Maiti R."/>
            <person name="Kodira C.D."/>
            <person name="Neafsey D.E."/>
            <person name="Zeng Q."/>
            <person name="Hung C.-Y."/>
            <person name="McMahan C."/>
            <person name="Muszewska A."/>
            <person name="Grynberg M."/>
            <person name="Mandel M.A."/>
            <person name="Kellner E.M."/>
            <person name="Barker B.M."/>
            <person name="Galgiani J.N."/>
            <person name="Orbach M.J."/>
            <person name="Kirkland T.N."/>
            <person name="Cole G.T."/>
            <person name="Henn M.R."/>
            <person name="Birren B.W."/>
            <person name="Taylor J.W."/>
        </authorList>
    </citation>
    <scope>NUCLEOTIDE SEQUENCE [LARGE SCALE GENOMIC DNA]</scope>
    <source>
        <strain evidence="9">RS</strain>
    </source>
</reference>
<feature type="compositionally biased region" description="Basic and acidic residues" evidence="6">
    <location>
        <begin position="91"/>
        <end position="105"/>
    </location>
</feature>
<feature type="compositionally biased region" description="Low complexity" evidence="6">
    <location>
        <begin position="252"/>
        <end position="279"/>
    </location>
</feature>
<keyword evidence="9" id="KW-1185">Reference proteome</keyword>
<dbReference type="STRING" id="246410.A0A0D8JU10"/>
<sequence>MKVTIKQWNAVATWRWNIPEEDVCGICRVQFDGTCPTCKYPGDDCTLHMSSAKQHAASQSSTPRPATTNSRPSAVSNEVSNEAVTSSPDQQQDHGQEQIHQEYEPSHSAQDATPTAFRPFFTLIEDANTSKFHHPTVHYVFSDDDTSLITEAALRSLDQQQRPPHPPSKGRSAQDPSGKGKKKAVAEEIELSSSASHLYTGKLPPPIPETQEHIIILDVEPTASSTAIMPSDRHSASHPADPAPTSPPSSGPSPIHIPQQQQQHQQQQHQQHPFPLPSHYKITSAHSLSPTWQVLSTHLNPTPTFDSSLIPAPITQTTSPDSAPFPVMLRVEGTAGSPGMVNNNNANAAVAVAAAATTTESRHRSALQGNSSVATGQQTLDEMVELFEKRMGELRKVVEASGYGAPAQVEHEGRQNEE</sequence>
<proteinExistence type="predicted"/>
<evidence type="ECO:0000259" key="7">
    <source>
        <dbReference type="Pfam" id="PF12861"/>
    </source>
</evidence>
<feature type="compositionally biased region" description="Polar residues" evidence="6">
    <location>
        <begin position="62"/>
        <end position="88"/>
    </location>
</feature>
<keyword evidence="1" id="KW-0479">Metal-binding</keyword>
<dbReference type="GO" id="GO:0031145">
    <property type="term" value="P:anaphase-promoting complex-dependent catabolic process"/>
    <property type="evidence" value="ECO:0007669"/>
    <property type="project" value="InterPro"/>
</dbReference>
<dbReference type="GO" id="GO:0008270">
    <property type="term" value="F:zinc ion binding"/>
    <property type="evidence" value="ECO:0007669"/>
    <property type="project" value="UniProtKB-KW"/>
</dbReference>
<feature type="region of interest" description="Disordered" evidence="6">
    <location>
        <begin position="56"/>
        <end position="112"/>
    </location>
</feature>
<dbReference type="EMBL" id="GG704913">
    <property type="protein sequence ID" value="KJF60835.1"/>
    <property type="molecule type" value="Genomic_DNA"/>
</dbReference>
<protein>
    <submittedName>
        <fullName evidence="8">Anaphase promoting complex subunit 11</fullName>
    </submittedName>
</protein>
<evidence type="ECO:0000313" key="9">
    <source>
        <dbReference type="Proteomes" id="UP000001261"/>
    </source>
</evidence>
<evidence type="ECO:0000256" key="6">
    <source>
        <dbReference type="SAM" id="MobiDB-lite"/>
    </source>
</evidence>
<dbReference type="GO" id="GO:0097602">
    <property type="term" value="F:cullin family protein binding"/>
    <property type="evidence" value="ECO:0007669"/>
    <property type="project" value="InterPro"/>
</dbReference>
<evidence type="ECO:0000256" key="3">
    <source>
        <dbReference type="ARBA" id="ARBA00022786"/>
    </source>
</evidence>
<dbReference type="InterPro" id="IPR024991">
    <property type="entry name" value="RING-H2_APC11"/>
</dbReference>
<dbReference type="InParanoid" id="A0A0D8JU10"/>
<accession>A0A0D8JU10</accession>
<feature type="domain" description="Anaphase-promoting complex subunit 11 RING-H2 finger" evidence="7">
    <location>
        <begin position="21"/>
        <end position="52"/>
    </location>
</feature>
<dbReference type="PANTHER" id="PTHR11210">
    <property type="entry name" value="RING BOX"/>
    <property type="match status" value="1"/>
</dbReference>
<dbReference type="InterPro" id="IPR051031">
    <property type="entry name" value="RING-box_E3_Ubiquitin_Ligase"/>
</dbReference>
<dbReference type="AlphaFoldDB" id="A0A0D8JU10"/>
<evidence type="ECO:0000256" key="1">
    <source>
        <dbReference type="ARBA" id="ARBA00022723"/>
    </source>
</evidence>
<gene>
    <name evidence="8" type="ORF">CIMG_13269</name>
</gene>
<dbReference type="GO" id="GO:0061630">
    <property type="term" value="F:ubiquitin protein ligase activity"/>
    <property type="evidence" value="ECO:0007669"/>
    <property type="project" value="InterPro"/>
</dbReference>
<feature type="region of interest" description="Disordered" evidence="6">
    <location>
        <begin position="227"/>
        <end position="281"/>
    </location>
</feature>
<dbReference type="SUPFAM" id="SSF57850">
    <property type="entry name" value="RING/U-box"/>
    <property type="match status" value="1"/>
</dbReference>
<evidence type="ECO:0000313" key="8">
    <source>
        <dbReference type="EMBL" id="KJF60835.1"/>
    </source>
</evidence>
<dbReference type="OMA" id="MSLPKHT"/>
<evidence type="ECO:0000256" key="4">
    <source>
        <dbReference type="ARBA" id="ARBA00022833"/>
    </source>
</evidence>
<dbReference type="OrthoDB" id="1681166at2759"/>
<dbReference type="Proteomes" id="UP000001261">
    <property type="component" value="Unassembled WGS sequence"/>
</dbReference>
<dbReference type="InterPro" id="IPR013083">
    <property type="entry name" value="Znf_RING/FYVE/PHD"/>
</dbReference>
<keyword evidence="3" id="KW-0833">Ubl conjugation pathway</keyword>
<organism evidence="8 9">
    <name type="scientific">Coccidioides immitis (strain RS)</name>
    <name type="common">Valley fever fungus</name>
    <dbReference type="NCBI Taxonomy" id="246410"/>
    <lineage>
        <taxon>Eukaryota</taxon>
        <taxon>Fungi</taxon>
        <taxon>Dikarya</taxon>
        <taxon>Ascomycota</taxon>
        <taxon>Pezizomycotina</taxon>
        <taxon>Eurotiomycetes</taxon>
        <taxon>Eurotiomycetidae</taxon>
        <taxon>Onygenales</taxon>
        <taxon>Onygenaceae</taxon>
        <taxon>Coccidioides</taxon>
    </lineage>
</organism>
<keyword evidence="2" id="KW-0863">Zinc-finger</keyword>
<keyword evidence="4" id="KW-0862">Zinc</keyword>
<keyword evidence="5" id="KW-0131">Cell cycle</keyword>